<dbReference type="Pfam" id="PF12937">
    <property type="entry name" value="F-box-like"/>
    <property type="match status" value="1"/>
</dbReference>
<feature type="domain" description="F-box" evidence="1">
    <location>
        <begin position="1"/>
        <end position="52"/>
    </location>
</feature>
<evidence type="ECO:0000313" key="2">
    <source>
        <dbReference type="EMBL" id="KKA24310.1"/>
    </source>
</evidence>
<sequence length="382" mass="43651">MQRLQDLPVEVILLIYHSLDDVDDALHLARTCKKLNLIFDSTAARVEIFRSIISNAPHHKYDVQLTCLQNLGVTYVSVMYPTRGSSNVPDDAPRPTACELEPILTAERYPEDLAEEEVWGIGDEPLPSLLGSATEALQTLTSKQKQAAYRRFYKALVTHWVAIEHLSIARAVAYPTAKERNLHMKWVHELWRNNRDRPLQDKLDIVEVADFVWEFLARKVFDTTHLGVPFHESRLRKLYLRPPHLIEALILSAWPYPDSFSDSFGILESPSFHYDKTGVITGKEADQGGADHTNFNSDIDLEDDVGNSLVRLQDEDMSATNELRSQRKLDYRLGWSSYRRRQWKTDDRGKVLFRTDTDELLTERIAGKPSHGGLATSAVKTR</sequence>
<evidence type="ECO:0000313" key="3">
    <source>
        <dbReference type="Proteomes" id="UP000053958"/>
    </source>
</evidence>
<dbReference type="EMBL" id="LASV01000068">
    <property type="protein sequence ID" value="KKA24310.1"/>
    <property type="molecule type" value="Genomic_DNA"/>
</dbReference>
<evidence type="ECO:0000259" key="1">
    <source>
        <dbReference type="PROSITE" id="PS50181"/>
    </source>
</evidence>
<dbReference type="RefSeq" id="XP_013330922.1">
    <property type="nucleotide sequence ID" value="XM_013475468.1"/>
</dbReference>
<dbReference type="OrthoDB" id="5384804at2759"/>
<dbReference type="GeneID" id="25314014"/>
<dbReference type="PROSITE" id="PS50181">
    <property type="entry name" value="FBOX"/>
    <property type="match status" value="1"/>
</dbReference>
<gene>
    <name evidence="2" type="ORF">T310_1663</name>
</gene>
<keyword evidence="3" id="KW-1185">Reference proteome</keyword>
<dbReference type="SUPFAM" id="SSF81383">
    <property type="entry name" value="F-box domain"/>
    <property type="match status" value="1"/>
</dbReference>
<dbReference type="AlphaFoldDB" id="A0A0F4Z1T2"/>
<name>A0A0F4Z1T2_RASE3</name>
<dbReference type="InterPro" id="IPR036047">
    <property type="entry name" value="F-box-like_dom_sf"/>
</dbReference>
<organism evidence="2 3">
    <name type="scientific">Rasamsonia emersonii (strain ATCC 16479 / CBS 393.64 / IMI 116815)</name>
    <dbReference type="NCBI Taxonomy" id="1408163"/>
    <lineage>
        <taxon>Eukaryota</taxon>
        <taxon>Fungi</taxon>
        <taxon>Dikarya</taxon>
        <taxon>Ascomycota</taxon>
        <taxon>Pezizomycotina</taxon>
        <taxon>Eurotiomycetes</taxon>
        <taxon>Eurotiomycetidae</taxon>
        <taxon>Eurotiales</taxon>
        <taxon>Trichocomaceae</taxon>
        <taxon>Rasamsonia</taxon>
    </lineage>
</organism>
<dbReference type="InterPro" id="IPR001810">
    <property type="entry name" value="F-box_dom"/>
</dbReference>
<dbReference type="CDD" id="cd09917">
    <property type="entry name" value="F-box_SF"/>
    <property type="match status" value="1"/>
</dbReference>
<protein>
    <recommendedName>
        <fullName evidence="1">F-box domain-containing protein</fullName>
    </recommendedName>
</protein>
<comment type="caution">
    <text evidence="2">The sequence shown here is derived from an EMBL/GenBank/DDBJ whole genome shotgun (WGS) entry which is preliminary data.</text>
</comment>
<dbReference type="Proteomes" id="UP000053958">
    <property type="component" value="Unassembled WGS sequence"/>
</dbReference>
<accession>A0A0F4Z1T2</accession>
<reference evidence="2 3" key="1">
    <citation type="submission" date="2015-04" db="EMBL/GenBank/DDBJ databases">
        <authorList>
            <person name="Heijne W.H."/>
            <person name="Fedorova N.D."/>
            <person name="Nierman W.C."/>
            <person name="Vollebregt A.W."/>
            <person name="Zhao Z."/>
            <person name="Wu L."/>
            <person name="Kumar M."/>
            <person name="Stam H."/>
            <person name="van den Berg M.A."/>
            <person name="Pel H.J."/>
        </authorList>
    </citation>
    <scope>NUCLEOTIDE SEQUENCE [LARGE SCALE GENOMIC DNA]</scope>
    <source>
        <strain evidence="2 3">CBS 393.64</strain>
    </source>
</reference>
<proteinExistence type="predicted"/>